<proteinExistence type="inferred from homology"/>
<dbReference type="Pfam" id="PF03480">
    <property type="entry name" value="DctP"/>
    <property type="match status" value="1"/>
</dbReference>
<dbReference type="PIRSF" id="PIRSF006470">
    <property type="entry name" value="DctB"/>
    <property type="match status" value="1"/>
</dbReference>
<dbReference type="NCBIfam" id="TIGR00787">
    <property type="entry name" value="dctP"/>
    <property type="match status" value="1"/>
</dbReference>
<dbReference type="Gene3D" id="3.40.190.170">
    <property type="entry name" value="Bacterial extracellular solute-binding protein, family 7"/>
    <property type="match status" value="1"/>
</dbReference>
<dbReference type="PANTHER" id="PTHR33376:SF4">
    <property type="entry name" value="SIALIC ACID-BINDING PERIPLASMIC PROTEIN SIAP"/>
    <property type="match status" value="1"/>
</dbReference>
<gene>
    <name evidence="6" type="ORF">ODI_00236</name>
    <name evidence="7" type="ORF">ODI_R3128</name>
</gene>
<dbReference type="KEGG" id="odi:ODI_R3128"/>
<dbReference type="InterPro" id="IPR004682">
    <property type="entry name" value="TRAP_DctP"/>
</dbReference>
<dbReference type="AlphaFoldDB" id="A0A1C3K235"/>
<dbReference type="GO" id="GO:0055085">
    <property type="term" value="P:transmembrane transport"/>
    <property type="evidence" value="ECO:0007669"/>
    <property type="project" value="InterPro"/>
</dbReference>
<dbReference type="Proteomes" id="UP000078558">
    <property type="component" value="Chromosome I"/>
</dbReference>
<comment type="similarity">
    <text evidence="2">Belongs to the bacterial solute-binding protein 7 family.</text>
</comment>
<dbReference type="GO" id="GO:0030288">
    <property type="term" value="C:outer membrane-bounded periplasmic space"/>
    <property type="evidence" value="ECO:0007669"/>
    <property type="project" value="InterPro"/>
</dbReference>
<dbReference type="CDD" id="cd13603">
    <property type="entry name" value="PBP2_TRAP_Siap_TeaA_like"/>
    <property type="match status" value="1"/>
</dbReference>
<comment type="subcellular location">
    <subcellularLocation>
        <location evidence="1">Cell envelope</location>
    </subcellularLocation>
</comment>
<dbReference type="NCBIfam" id="NF037995">
    <property type="entry name" value="TRAP_S1"/>
    <property type="match status" value="1"/>
</dbReference>
<evidence type="ECO:0000313" key="7">
    <source>
        <dbReference type="EMBL" id="SOE51006.1"/>
    </source>
</evidence>
<protein>
    <submittedName>
        <fullName evidence="6">TRAP-type transport system, periplasmic component, predicted N-acetylneuraminate-binding protein</fullName>
    </submittedName>
</protein>
<keyword evidence="3" id="KW-0813">Transport</keyword>
<accession>A0A1C3K235</accession>
<dbReference type="RefSeq" id="WP_067753756.1">
    <property type="nucleotide sequence ID" value="NZ_LT907988.1"/>
</dbReference>
<evidence type="ECO:0000256" key="5">
    <source>
        <dbReference type="SAM" id="SignalP"/>
    </source>
</evidence>
<evidence type="ECO:0000256" key="2">
    <source>
        <dbReference type="ARBA" id="ARBA00009023"/>
    </source>
</evidence>
<evidence type="ECO:0000256" key="4">
    <source>
        <dbReference type="ARBA" id="ARBA00022729"/>
    </source>
</evidence>
<evidence type="ECO:0000313" key="8">
    <source>
        <dbReference type="Proteomes" id="UP000078558"/>
    </source>
</evidence>
<name>A0A1C3K235_9BURK</name>
<keyword evidence="8" id="KW-1185">Reference proteome</keyword>
<dbReference type="EMBL" id="LT907988">
    <property type="protein sequence ID" value="SOE51006.1"/>
    <property type="molecule type" value="Genomic_DNA"/>
</dbReference>
<reference evidence="6 8" key="1">
    <citation type="submission" date="2016-06" db="EMBL/GenBank/DDBJ databases">
        <authorList>
            <person name="Kjaerup R.B."/>
            <person name="Dalgaard T.S."/>
            <person name="Juul-Madsen H.R."/>
        </authorList>
    </citation>
    <scope>NUCLEOTIDE SEQUENCE [LARGE SCALE GENOMIC DNA]</scope>
    <source>
        <strain evidence="6">Orrdi1</strain>
    </source>
</reference>
<evidence type="ECO:0000256" key="3">
    <source>
        <dbReference type="ARBA" id="ARBA00022448"/>
    </source>
</evidence>
<sequence length="343" mass="37587">MPRSAPFKRLALAAALSALALSTLPAHAQQKKREIKVSHAQQATLDSELQIAAWIFRNYVNENSDTLNVRIFPNNALGDERSVYEGMQLGGGATCALGGTAILNTFSPRLGVVDLPFLWKDYEHMNRSLDGDVGKQLSAELEKSGLKTVGWLTNWGFRNVITANKPVTKPEDLKGLKIRTIQSPVYIEALNAMGANATPMSFGEVYSAMQTGVLDGFEHGPAVVLTGKYYEVTKHVALTRHFLGPAIFACSLNEWKQLTDKERDVLAQGVKLASDINRSLAPVREAQALDQLRARGMQVHEIDTTSFQQNAVKIQDKFAADRKAEDLLTLIRDAGNQANGQAK</sequence>
<dbReference type="InterPro" id="IPR018389">
    <property type="entry name" value="DctP_fam"/>
</dbReference>
<organism evidence="6 8">
    <name type="scientific">Orrella dioscoreae</name>
    <dbReference type="NCBI Taxonomy" id="1851544"/>
    <lineage>
        <taxon>Bacteria</taxon>
        <taxon>Pseudomonadati</taxon>
        <taxon>Pseudomonadota</taxon>
        <taxon>Betaproteobacteria</taxon>
        <taxon>Burkholderiales</taxon>
        <taxon>Alcaligenaceae</taxon>
        <taxon>Orrella</taxon>
    </lineage>
</organism>
<keyword evidence="4 5" id="KW-0732">Signal</keyword>
<dbReference type="OrthoDB" id="9794826at2"/>
<dbReference type="PANTHER" id="PTHR33376">
    <property type="match status" value="1"/>
</dbReference>
<feature type="chain" id="PRO_5015062601" evidence="5">
    <location>
        <begin position="29"/>
        <end position="343"/>
    </location>
</feature>
<dbReference type="STRING" id="1851544.ODI_00236"/>
<dbReference type="EMBL" id="FLRC01000020">
    <property type="protein sequence ID" value="SBT25569.1"/>
    <property type="molecule type" value="Genomic_DNA"/>
</dbReference>
<evidence type="ECO:0000313" key="6">
    <source>
        <dbReference type="EMBL" id="SBT25569.1"/>
    </source>
</evidence>
<evidence type="ECO:0000256" key="1">
    <source>
        <dbReference type="ARBA" id="ARBA00004196"/>
    </source>
</evidence>
<dbReference type="InterPro" id="IPR038404">
    <property type="entry name" value="TRAP_DctP_sf"/>
</dbReference>
<feature type="signal peptide" evidence="5">
    <location>
        <begin position="1"/>
        <end position="28"/>
    </location>
</feature>
<reference evidence="7 8" key="2">
    <citation type="submission" date="2017-08" db="EMBL/GenBank/DDBJ databases">
        <authorList>
            <person name="de Groot N.N."/>
        </authorList>
    </citation>
    <scope>NUCLEOTIDE SEQUENCE [LARGE SCALE GENOMIC DNA]</scope>
    <source>
        <strain evidence="7">Orrdi1</strain>
    </source>
</reference>